<dbReference type="InterPro" id="IPR003789">
    <property type="entry name" value="Asn/Gln_tRNA_amidoTrase-B-like"/>
</dbReference>
<gene>
    <name evidence="10 12" type="primary">gatB</name>
    <name evidence="12" type="ORF">NCTC10113_01259</name>
</gene>
<comment type="function">
    <text evidence="7 10">Allows the formation of correctly charged Asn-tRNA(Asn) or Gln-tRNA(Gln) through the transamidation of misacylated Asp-tRNA(Asn) or Glu-tRNA(Gln) in organisms which lack either or both of asparaginyl-tRNA or glutaminyl-tRNA synthetases. The reaction takes place in the presence of glutamine and ATP through an activated phospho-Asp-tRNA(Asn) or phospho-Glu-tRNA(Gln).</text>
</comment>
<evidence type="ECO:0000256" key="10">
    <source>
        <dbReference type="HAMAP-Rule" id="MF_00121"/>
    </source>
</evidence>
<evidence type="ECO:0000313" key="12">
    <source>
        <dbReference type="EMBL" id="VEU56355.1"/>
    </source>
</evidence>
<dbReference type="GO" id="GO:0050567">
    <property type="term" value="F:glutaminyl-tRNA synthase (glutamine-hydrolyzing) activity"/>
    <property type="evidence" value="ECO:0007669"/>
    <property type="project" value="UniProtKB-UniRule"/>
</dbReference>
<comment type="catalytic activity">
    <reaction evidence="8 10">
        <text>L-aspartyl-tRNA(Asn) + L-glutamine + ATP + H2O = L-asparaginyl-tRNA(Asn) + L-glutamate + ADP + phosphate + 2 H(+)</text>
        <dbReference type="Rhea" id="RHEA:14513"/>
        <dbReference type="Rhea" id="RHEA-COMP:9674"/>
        <dbReference type="Rhea" id="RHEA-COMP:9677"/>
        <dbReference type="ChEBI" id="CHEBI:15377"/>
        <dbReference type="ChEBI" id="CHEBI:15378"/>
        <dbReference type="ChEBI" id="CHEBI:29985"/>
        <dbReference type="ChEBI" id="CHEBI:30616"/>
        <dbReference type="ChEBI" id="CHEBI:43474"/>
        <dbReference type="ChEBI" id="CHEBI:58359"/>
        <dbReference type="ChEBI" id="CHEBI:78515"/>
        <dbReference type="ChEBI" id="CHEBI:78516"/>
        <dbReference type="ChEBI" id="CHEBI:456216"/>
    </reaction>
</comment>
<evidence type="ECO:0000256" key="5">
    <source>
        <dbReference type="ARBA" id="ARBA00022840"/>
    </source>
</evidence>
<dbReference type="Pfam" id="PF02934">
    <property type="entry name" value="GatB_N"/>
    <property type="match status" value="1"/>
</dbReference>
<sequence length="472" mass="54857">MNNWELVIGIEIHIELNTNTKMFSPMLNNFDSKQNHNVSNIDLAYPGSLPLVNKGAIIRAIKLAKALNMTIDPYVRFDRKNYFYPDLPKGFQITQQFHPIGSNGFVKAKVDNVWKAIAIERIHMEEDTAKSIHKNNLTYLNYNRAGIPLIEIVSNPVMHSAKEAAAYVDAIRQTVLCLNISDAKMNEGSLRTDINISIRKKGTNEFNSRVEIKNLNSISNVEKAINFEFQRQINLREKNLEVLQETRRFDEQKQETVLMRKKTDSVDYKYFPEPNIPTILIPQKVIDETKIEELPYQKEQKYLDANLNNVQIQQLINNIDYALYFEKIGNVCDLKKKTNLFFSTIIPFLNESQIQISDLKITLKEVEELFKYLLDDKIDKKNSLKILDLKQKNSDIPLKTLLEKEKLFVEKSNLSLEDIVKQIFTENKDLKETFSKNFERNKKFLIGQIMKKTMGKANISQLDEILKKIMDI</sequence>
<keyword evidence="5 10" id="KW-0067">ATP-binding</keyword>
<dbReference type="EMBL" id="LR214939">
    <property type="protein sequence ID" value="VEU56355.1"/>
    <property type="molecule type" value="Genomic_DNA"/>
</dbReference>
<evidence type="ECO:0000256" key="1">
    <source>
        <dbReference type="ARBA" id="ARBA00005306"/>
    </source>
</evidence>
<dbReference type="GO" id="GO:0016740">
    <property type="term" value="F:transferase activity"/>
    <property type="evidence" value="ECO:0007669"/>
    <property type="project" value="UniProtKB-KW"/>
</dbReference>
<evidence type="ECO:0000256" key="6">
    <source>
        <dbReference type="ARBA" id="ARBA00022917"/>
    </source>
</evidence>
<name>A0A448ZYY5_METSV</name>
<dbReference type="NCBIfam" id="NF004014">
    <property type="entry name" value="PRK05477.1-4"/>
    <property type="match status" value="1"/>
</dbReference>
<evidence type="ECO:0000256" key="9">
    <source>
        <dbReference type="ARBA" id="ARBA00047913"/>
    </source>
</evidence>
<evidence type="ECO:0000256" key="8">
    <source>
        <dbReference type="ARBA" id="ARBA00047380"/>
    </source>
</evidence>
<dbReference type="InterPro" id="IPR017959">
    <property type="entry name" value="Asn/Gln-tRNA_amidoTrfase_suB/E"/>
</dbReference>
<evidence type="ECO:0000256" key="4">
    <source>
        <dbReference type="ARBA" id="ARBA00022741"/>
    </source>
</evidence>
<evidence type="ECO:0000256" key="3">
    <source>
        <dbReference type="ARBA" id="ARBA00022598"/>
    </source>
</evidence>
<dbReference type="NCBIfam" id="TIGR00133">
    <property type="entry name" value="gatB"/>
    <property type="match status" value="1"/>
</dbReference>
<comment type="similarity">
    <text evidence="1 10">Belongs to the GatB/GatE family. GatB subfamily.</text>
</comment>
<dbReference type="InterPro" id="IPR014746">
    <property type="entry name" value="Gln_synth/guanido_kin_cat_dom"/>
</dbReference>
<dbReference type="GO" id="GO:0005524">
    <property type="term" value="F:ATP binding"/>
    <property type="evidence" value="ECO:0007669"/>
    <property type="project" value="UniProtKB-KW"/>
</dbReference>
<keyword evidence="12" id="KW-0808">Transferase</keyword>
<dbReference type="HAMAP" id="MF_00121">
    <property type="entry name" value="GatB"/>
    <property type="match status" value="1"/>
</dbReference>
<feature type="domain" description="Asn/Gln amidotransferase" evidence="11">
    <location>
        <begin position="323"/>
        <end position="470"/>
    </location>
</feature>
<dbReference type="PANTHER" id="PTHR11659">
    <property type="entry name" value="GLUTAMYL-TRNA GLN AMIDOTRANSFERASE SUBUNIT B MITOCHONDRIAL AND PROKARYOTIC PET112-RELATED"/>
    <property type="match status" value="1"/>
</dbReference>
<dbReference type="InterPro" id="IPR018027">
    <property type="entry name" value="Asn/Gln_amidotransferase"/>
</dbReference>
<dbReference type="PANTHER" id="PTHR11659:SF0">
    <property type="entry name" value="GLUTAMYL-TRNA(GLN) AMIDOTRANSFERASE SUBUNIT B, MITOCHONDRIAL"/>
    <property type="match status" value="1"/>
</dbReference>
<keyword evidence="3 10" id="KW-0436">Ligase</keyword>
<comment type="catalytic activity">
    <reaction evidence="9 10">
        <text>L-glutamyl-tRNA(Gln) + L-glutamine + ATP + H2O = L-glutaminyl-tRNA(Gln) + L-glutamate + ADP + phosphate + H(+)</text>
        <dbReference type="Rhea" id="RHEA:17521"/>
        <dbReference type="Rhea" id="RHEA-COMP:9681"/>
        <dbReference type="Rhea" id="RHEA-COMP:9684"/>
        <dbReference type="ChEBI" id="CHEBI:15377"/>
        <dbReference type="ChEBI" id="CHEBI:15378"/>
        <dbReference type="ChEBI" id="CHEBI:29985"/>
        <dbReference type="ChEBI" id="CHEBI:30616"/>
        <dbReference type="ChEBI" id="CHEBI:43474"/>
        <dbReference type="ChEBI" id="CHEBI:58359"/>
        <dbReference type="ChEBI" id="CHEBI:78520"/>
        <dbReference type="ChEBI" id="CHEBI:78521"/>
        <dbReference type="ChEBI" id="CHEBI:456216"/>
    </reaction>
</comment>
<dbReference type="GO" id="GO:0050566">
    <property type="term" value="F:asparaginyl-tRNA synthase (glutamine-hydrolyzing) activity"/>
    <property type="evidence" value="ECO:0007669"/>
    <property type="project" value="RHEA"/>
</dbReference>
<dbReference type="Gene3D" id="1.10.10.410">
    <property type="match status" value="1"/>
</dbReference>
<dbReference type="PROSITE" id="PS01234">
    <property type="entry name" value="GATB"/>
    <property type="match status" value="1"/>
</dbReference>
<dbReference type="EC" id="6.3.5.-" evidence="10"/>
<comment type="subunit">
    <text evidence="2 10">Heterotrimer of A, B and C subunits.</text>
</comment>
<reference evidence="12" key="1">
    <citation type="submission" date="2019-01" db="EMBL/GenBank/DDBJ databases">
        <authorList>
            <consortium name="Pathogen Informatics"/>
        </authorList>
    </citation>
    <scope>NUCLEOTIDE SEQUENCE [LARGE SCALE GENOMIC DNA]</scope>
    <source>
        <strain evidence="12">NCTC10113</strain>
    </source>
</reference>
<dbReference type="InterPro" id="IPR017958">
    <property type="entry name" value="Gln-tRNA_amidoTrfase_suB_CS"/>
</dbReference>
<dbReference type="SUPFAM" id="SSF55931">
    <property type="entry name" value="Glutamine synthetase/guanido kinase"/>
    <property type="match status" value="1"/>
</dbReference>
<dbReference type="AlphaFoldDB" id="A0A448ZYY5"/>
<geneLocation type="plasmid" evidence="12">
    <name>2</name>
</geneLocation>
<dbReference type="InterPro" id="IPR023168">
    <property type="entry name" value="GatB_Yqey_C_2"/>
</dbReference>
<accession>A0A448ZYY5</accession>
<dbReference type="NCBIfam" id="NF004012">
    <property type="entry name" value="PRK05477.1-2"/>
    <property type="match status" value="1"/>
</dbReference>
<evidence type="ECO:0000259" key="11">
    <source>
        <dbReference type="SMART" id="SM00845"/>
    </source>
</evidence>
<evidence type="ECO:0000256" key="2">
    <source>
        <dbReference type="ARBA" id="ARBA00011123"/>
    </source>
</evidence>
<dbReference type="Pfam" id="PF02637">
    <property type="entry name" value="GatB_Yqey"/>
    <property type="match status" value="1"/>
</dbReference>
<protein>
    <recommendedName>
        <fullName evidence="10">Aspartyl/glutamyl-tRNA(Asn/Gln) amidotransferase subunit B</fullName>
        <shortName evidence="10">Asp/Glu-ADT subunit B</shortName>
        <ecNumber evidence="10">6.3.5.-</ecNumber>
    </recommendedName>
</protein>
<dbReference type="InterPro" id="IPR004413">
    <property type="entry name" value="GatB"/>
</dbReference>
<dbReference type="GO" id="GO:0070681">
    <property type="term" value="P:glutaminyl-tRNAGln biosynthesis via transamidation"/>
    <property type="evidence" value="ECO:0007669"/>
    <property type="project" value="TreeGrafter"/>
</dbReference>
<proteinExistence type="inferred from homology"/>
<organism evidence="12">
    <name type="scientific">Metamycoplasma salivarium</name>
    <name type="common">Mycoplasma salivarium</name>
    <dbReference type="NCBI Taxonomy" id="2124"/>
    <lineage>
        <taxon>Bacteria</taxon>
        <taxon>Bacillati</taxon>
        <taxon>Mycoplasmatota</taxon>
        <taxon>Mycoplasmoidales</taxon>
        <taxon>Metamycoplasmataceae</taxon>
        <taxon>Metamycoplasma</taxon>
    </lineage>
</organism>
<dbReference type="GO" id="GO:0006412">
    <property type="term" value="P:translation"/>
    <property type="evidence" value="ECO:0007669"/>
    <property type="project" value="UniProtKB-UniRule"/>
</dbReference>
<dbReference type="RefSeq" id="WP_024544252.1">
    <property type="nucleotide sequence ID" value="NZ_LR214938.2"/>
</dbReference>
<dbReference type="SMART" id="SM00845">
    <property type="entry name" value="GatB_Yqey"/>
    <property type="match status" value="1"/>
</dbReference>
<evidence type="ECO:0000256" key="7">
    <source>
        <dbReference type="ARBA" id="ARBA00024799"/>
    </source>
</evidence>
<keyword evidence="6 10" id="KW-0648">Protein biosynthesis</keyword>
<keyword evidence="4 10" id="KW-0547">Nucleotide-binding</keyword>
<keyword evidence="12" id="KW-0614">Plasmid</keyword>
<dbReference type="SUPFAM" id="SSF89095">
    <property type="entry name" value="GatB/YqeY motif"/>
    <property type="match status" value="1"/>
</dbReference>
<dbReference type="InterPro" id="IPR006075">
    <property type="entry name" value="Asn/Gln-tRNA_Trfase_suB/E_cat"/>
</dbReference>